<evidence type="ECO:0000256" key="1">
    <source>
        <dbReference type="SAM" id="MobiDB-lite"/>
    </source>
</evidence>
<sequence>MNTGQYGANAQYRMGRLPENTQVAQGPGRAATPMPTSQAARDQERLAQLKIWNEAATKDDLGKLGSSRAGAETERRTDNYHDAQEKNDGMRNEALKDASLSTAPPAVPNFEPIDDSDEEEEEPPKQETTPASAPPQVPEAAPAALATSAVTTDSAPPKPAQEPAKVEPEPAPTKPAAAPAPTPPPAAKQEKSGCCIIQ</sequence>
<gene>
    <name evidence="2" type="ORF">TOLI1172_LOCUS4590</name>
</gene>
<reference evidence="2" key="1">
    <citation type="submission" date="2021-01" db="EMBL/GenBank/DDBJ databases">
        <authorList>
            <person name="Corre E."/>
            <person name="Pelletier E."/>
            <person name="Niang G."/>
            <person name="Scheremetjew M."/>
            <person name="Finn R."/>
            <person name="Kale V."/>
            <person name="Holt S."/>
            <person name="Cochrane G."/>
            <person name="Meng A."/>
            <person name="Brown T."/>
            <person name="Cohen L."/>
        </authorList>
    </citation>
    <scope>NUCLEOTIDE SEQUENCE</scope>
    <source>
        <strain evidence="2">CCMP3278</strain>
    </source>
</reference>
<dbReference type="AlphaFoldDB" id="A0A7S0ZFL3"/>
<evidence type="ECO:0000313" key="2">
    <source>
        <dbReference type="EMBL" id="CAD8820199.1"/>
    </source>
</evidence>
<feature type="compositionally biased region" description="Low complexity" evidence="1">
    <location>
        <begin position="138"/>
        <end position="151"/>
    </location>
</feature>
<organism evidence="2">
    <name type="scientific">Timspurckia oligopyrenoides</name>
    <dbReference type="NCBI Taxonomy" id="708627"/>
    <lineage>
        <taxon>Eukaryota</taxon>
        <taxon>Rhodophyta</taxon>
        <taxon>Bangiophyceae</taxon>
        <taxon>Porphyridiales</taxon>
        <taxon>Porphyridiaceae</taxon>
        <taxon>Timspurckia</taxon>
    </lineage>
</organism>
<proteinExistence type="predicted"/>
<protein>
    <submittedName>
        <fullName evidence="2">Uncharacterized protein</fullName>
    </submittedName>
</protein>
<feature type="region of interest" description="Disordered" evidence="1">
    <location>
        <begin position="1"/>
        <end position="198"/>
    </location>
</feature>
<accession>A0A7S0ZFL3</accession>
<feature type="compositionally biased region" description="Basic and acidic residues" evidence="1">
    <location>
        <begin position="71"/>
        <end position="96"/>
    </location>
</feature>
<dbReference type="EMBL" id="HBFP01006435">
    <property type="protein sequence ID" value="CAD8820199.1"/>
    <property type="molecule type" value="Transcribed_RNA"/>
</dbReference>
<name>A0A7S0ZFL3_9RHOD</name>
<feature type="compositionally biased region" description="Acidic residues" evidence="1">
    <location>
        <begin position="112"/>
        <end position="122"/>
    </location>
</feature>
<feature type="compositionally biased region" description="Pro residues" evidence="1">
    <location>
        <begin position="169"/>
        <end position="186"/>
    </location>
</feature>